<dbReference type="EC" id="6.1.1.21" evidence="2 7"/>
<evidence type="ECO:0000256" key="2">
    <source>
        <dbReference type="ARBA" id="ARBA00012815"/>
    </source>
</evidence>
<dbReference type="SUPFAM" id="SSF52954">
    <property type="entry name" value="Class II aaRS ABD-related"/>
    <property type="match status" value="1"/>
</dbReference>
<dbReference type="PIRSF" id="PIRSF001549">
    <property type="entry name" value="His-tRNA_synth"/>
    <property type="match status" value="1"/>
</dbReference>
<dbReference type="GO" id="GO:0005737">
    <property type="term" value="C:cytoplasm"/>
    <property type="evidence" value="ECO:0007669"/>
    <property type="project" value="UniProtKB-UniRule"/>
</dbReference>
<dbReference type="CDD" id="cd00773">
    <property type="entry name" value="HisRS-like_core"/>
    <property type="match status" value="1"/>
</dbReference>
<evidence type="ECO:0000313" key="10">
    <source>
        <dbReference type="EMBL" id="PIR44466.1"/>
    </source>
</evidence>
<feature type="binding site" evidence="8">
    <location>
        <position position="126"/>
    </location>
    <ligand>
        <name>L-histidine</name>
        <dbReference type="ChEBI" id="CHEBI:57595"/>
    </ligand>
</feature>
<dbReference type="InterPro" id="IPR041715">
    <property type="entry name" value="HisRS-like_core"/>
</dbReference>
<reference evidence="10 11" key="1">
    <citation type="submission" date="2017-09" db="EMBL/GenBank/DDBJ databases">
        <title>Depth-based differentiation of microbial function through sediment-hosted aquifers and enrichment of novel symbionts in the deep terrestrial subsurface.</title>
        <authorList>
            <person name="Probst A.J."/>
            <person name="Ladd B."/>
            <person name="Jarett J.K."/>
            <person name="Geller-Mcgrath D.E."/>
            <person name="Sieber C.M."/>
            <person name="Emerson J.B."/>
            <person name="Anantharaman K."/>
            <person name="Thomas B.C."/>
            <person name="Malmstrom R."/>
            <person name="Stieglmeier M."/>
            <person name="Klingl A."/>
            <person name="Woyke T."/>
            <person name="Ryan C.M."/>
            <person name="Banfield J.F."/>
        </authorList>
    </citation>
    <scope>NUCLEOTIDE SEQUENCE [LARGE SCALE GENOMIC DNA]</scope>
    <source>
        <strain evidence="10">CG10_big_fil_rev_8_21_14_0_10_51_16</strain>
    </source>
</reference>
<dbReference type="NCBIfam" id="TIGR00442">
    <property type="entry name" value="hisS"/>
    <property type="match status" value="1"/>
</dbReference>
<dbReference type="InterPro" id="IPR006195">
    <property type="entry name" value="aa-tRNA-synth_II"/>
</dbReference>
<dbReference type="GO" id="GO:0006427">
    <property type="term" value="P:histidyl-tRNA aminoacylation"/>
    <property type="evidence" value="ECO:0007669"/>
    <property type="project" value="UniProtKB-UniRule"/>
</dbReference>
<accession>A0A2H0RDL2</accession>
<proteinExistence type="inferred from homology"/>
<comment type="caution">
    <text evidence="10">The sequence shown here is derived from an EMBL/GenBank/DDBJ whole genome shotgun (WGS) entry which is preliminary data.</text>
</comment>
<sequence length="421" mass="47650">MITNIRGTRDLYPEEMRRRKAFLAAARGVLDTACYDEYDAPLLEKFELYTAKSSAEIIERQSYVFEDRGGERLVLRPEMTPSLARMVAARRKQLPSLLRWYSLPECWRYERPQKGRTRNFLQLNVDLLGSDDIRADVEIIDVAFRLLVAWGVDVGKVEARVNDRRVLTSLLAVLGAPPERGREIMRLLDEREKLELSEFSRRLRELGVDDAGEARLAKFLAGDDLLLQSADAERVRTLVAKLGELGWRVRFDPTLIRGFDYYTSTVFELFDTSGEFSRAIFGGGRYDNLVADMGAEPMPVIGFGVSDVAIETLLKDQERELPFIADERWWVIPFSVSEVAGADSVATILRAQGKPASVALPPYDMKRQLKRAAQEGVAKTVLVMPEEWARGEVIVRDMEKGAQQTVKLETLVPSTSLRQTV</sequence>
<protein>
    <recommendedName>
        <fullName evidence="3 7">Histidine--tRNA ligase</fullName>
        <ecNumber evidence="2 7">6.1.1.21</ecNumber>
    </recommendedName>
</protein>
<dbReference type="Gene3D" id="3.40.50.800">
    <property type="entry name" value="Anticodon-binding domain"/>
    <property type="match status" value="1"/>
</dbReference>
<dbReference type="GO" id="GO:0004821">
    <property type="term" value="F:histidine-tRNA ligase activity"/>
    <property type="evidence" value="ECO:0007669"/>
    <property type="project" value="UniProtKB-UniRule"/>
</dbReference>
<feature type="binding site" evidence="8">
    <location>
        <position position="257"/>
    </location>
    <ligand>
        <name>L-histidine</name>
        <dbReference type="ChEBI" id="CHEBI:57595"/>
    </ligand>
</feature>
<keyword evidence="5" id="KW-0030">Aminoacyl-tRNA synthetase</keyword>
<dbReference type="PANTHER" id="PTHR43707">
    <property type="entry name" value="HISTIDYL-TRNA SYNTHETASE"/>
    <property type="match status" value="1"/>
</dbReference>
<feature type="domain" description="Aminoacyl-transfer RNA synthetases class-II family profile" evidence="9">
    <location>
        <begin position="1"/>
        <end position="333"/>
    </location>
</feature>
<feature type="binding site" evidence="8">
    <location>
        <begin position="261"/>
        <end position="262"/>
    </location>
    <ligand>
        <name>L-histidine</name>
        <dbReference type="ChEBI" id="CHEBI:57595"/>
    </ligand>
</feature>
<dbReference type="PANTHER" id="PTHR43707:SF1">
    <property type="entry name" value="HISTIDINE--TRNA LIGASE, MITOCHONDRIAL-RELATED"/>
    <property type="match status" value="1"/>
</dbReference>
<feature type="binding site" evidence="8">
    <location>
        <position position="108"/>
    </location>
    <ligand>
        <name>L-histidine</name>
        <dbReference type="ChEBI" id="CHEBI:57595"/>
    </ligand>
</feature>
<evidence type="ECO:0000256" key="5">
    <source>
        <dbReference type="ARBA" id="ARBA00023146"/>
    </source>
</evidence>
<dbReference type="Pfam" id="PF13393">
    <property type="entry name" value="tRNA-synt_His"/>
    <property type="match status" value="1"/>
</dbReference>
<dbReference type="InterPro" id="IPR004516">
    <property type="entry name" value="HisRS/HisZ"/>
</dbReference>
<evidence type="ECO:0000256" key="3">
    <source>
        <dbReference type="ARBA" id="ARBA00017399"/>
    </source>
</evidence>
<keyword evidence="4" id="KW-0547">Nucleotide-binding</keyword>
<evidence type="ECO:0000256" key="7">
    <source>
        <dbReference type="NCBIfam" id="TIGR00442"/>
    </source>
</evidence>
<dbReference type="Proteomes" id="UP000228767">
    <property type="component" value="Unassembled WGS sequence"/>
</dbReference>
<evidence type="ECO:0000256" key="8">
    <source>
        <dbReference type="PIRSR" id="PIRSR001549-1"/>
    </source>
</evidence>
<evidence type="ECO:0000313" key="11">
    <source>
        <dbReference type="Proteomes" id="UP000228767"/>
    </source>
</evidence>
<dbReference type="Gene3D" id="3.30.930.10">
    <property type="entry name" value="Bira Bifunctional Protein, Domain 2"/>
    <property type="match status" value="1"/>
</dbReference>
<organism evidence="10 11">
    <name type="scientific">Candidatus Vogelbacteria bacterium CG10_big_fil_rev_8_21_14_0_10_51_16</name>
    <dbReference type="NCBI Taxonomy" id="1975045"/>
    <lineage>
        <taxon>Bacteria</taxon>
        <taxon>Candidatus Vogeliibacteriota</taxon>
    </lineage>
</organism>
<dbReference type="PROSITE" id="PS50862">
    <property type="entry name" value="AA_TRNA_LIGASE_II"/>
    <property type="match status" value="1"/>
</dbReference>
<dbReference type="InterPro" id="IPR045864">
    <property type="entry name" value="aa-tRNA-synth_II/BPL/LPL"/>
</dbReference>
<comment type="similarity">
    <text evidence="1">Belongs to the class-II aminoacyl-tRNA synthetase family.</text>
</comment>
<feature type="binding site" evidence="8">
    <location>
        <position position="122"/>
    </location>
    <ligand>
        <name>L-histidine</name>
        <dbReference type="ChEBI" id="CHEBI:57595"/>
    </ligand>
</feature>
<dbReference type="EMBL" id="PCYI01000029">
    <property type="protein sequence ID" value="PIR44466.1"/>
    <property type="molecule type" value="Genomic_DNA"/>
</dbReference>
<dbReference type="InterPro" id="IPR015807">
    <property type="entry name" value="His-tRNA-ligase"/>
</dbReference>
<dbReference type="InterPro" id="IPR004154">
    <property type="entry name" value="Anticodon-bd"/>
</dbReference>
<dbReference type="InterPro" id="IPR036621">
    <property type="entry name" value="Anticodon-bd_dom_sf"/>
</dbReference>
<evidence type="ECO:0000256" key="6">
    <source>
        <dbReference type="ARBA" id="ARBA00047639"/>
    </source>
</evidence>
<comment type="catalytic activity">
    <reaction evidence="6">
        <text>tRNA(His) + L-histidine + ATP = L-histidyl-tRNA(His) + AMP + diphosphate + H(+)</text>
        <dbReference type="Rhea" id="RHEA:17313"/>
        <dbReference type="Rhea" id="RHEA-COMP:9665"/>
        <dbReference type="Rhea" id="RHEA-COMP:9689"/>
        <dbReference type="ChEBI" id="CHEBI:15378"/>
        <dbReference type="ChEBI" id="CHEBI:30616"/>
        <dbReference type="ChEBI" id="CHEBI:33019"/>
        <dbReference type="ChEBI" id="CHEBI:57595"/>
        <dbReference type="ChEBI" id="CHEBI:78442"/>
        <dbReference type="ChEBI" id="CHEBI:78527"/>
        <dbReference type="ChEBI" id="CHEBI:456215"/>
        <dbReference type="EC" id="6.1.1.21"/>
    </reaction>
</comment>
<name>A0A2H0RDL2_9BACT</name>
<evidence type="ECO:0000256" key="4">
    <source>
        <dbReference type="ARBA" id="ARBA00022741"/>
    </source>
</evidence>
<feature type="binding site" evidence="8">
    <location>
        <begin position="78"/>
        <end position="80"/>
    </location>
    <ligand>
        <name>L-histidine</name>
        <dbReference type="ChEBI" id="CHEBI:57595"/>
    </ligand>
</feature>
<gene>
    <name evidence="10" type="primary">hisS</name>
    <name evidence="10" type="ORF">COV10_04400</name>
</gene>
<dbReference type="AlphaFoldDB" id="A0A2H0RDL2"/>
<dbReference type="Pfam" id="PF03129">
    <property type="entry name" value="HGTP_anticodon"/>
    <property type="match status" value="1"/>
</dbReference>
<evidence type="ECO:0000256" key="1">
    <source>
        <dbReference type="ARBA" id="ARBA00008226"/>
    </source>
</evidence>
<dbReference type="SUPFAM" id="SSF55681">
    <property type="entry name" value="Class II aaRS and biotin synthetases"/>
    <property type="match status" value="1"/>
</dbReference>
<evidence type="ECO:0000259" key="9">
    <source>
        <dbReference type="PROSITE" id="PS50862"/>
    </source>
</evidence>
<dbReference type="GO" id="GO:0005524">
    <property type="term" value="F:ATP binding"/>
    <property type="evidence" value="ECO:0007669"/>
    <property type="project" value="InterPro"/>
</dbReference>
<keyword evidence="10" id="KW-0436">Ligase</keyword>